<evidence type="ECO:0000256" key="3">
    <source>
        <dbReference type="SAM" id="SignalP"/>
    </source>
</evidence>
<name>A0A6A6TXA2_9PEZI</name>
<proteinExistence type="predicted"/>
<evidence type="ECO:0000313" key="4">
    <source>
        <dbReference type="EMBL" id="KAF2664709.1"/>
    </source>
</evidence>
<feature type="signal peptide" evidence="3">
    <location>
        <begin position="1"/>
        <end position="19"/>
    </location>
</feature>
<dbReference type="AlphaFoldDB" id="A0A6A6TXA2"/>
<dbReference type="EMBL" id="MU004242">
    <property type="protein sequence ID" value="KAF2664709.1"/>
    <property type="molecule type" value="Genomic_DNA"/>
</dbReference>
<dbReference type="InterPro" id="IPR015915">
    <property type="entry name" value="Kelch-typ_b-propeller"/>
</dbReference>
<organism evidence="4 5">
    <name type="scientific">Microthyrium microscopicum</name>
    <dbReference type="NCBI Taxonomy" id="703497"/>
    <lineage>
        <taxon>Eukaryota</taxon>
        <taxon>Fungi</taxon>
        <taxon>Dikarya</taxon>
        <taxon>Ascomycota</taxon>
        <taxon>Pezizomycotina</taxon>
        <taxon>Dothideomycetes</taxon>
        <taxon>Dothideomycetes incertae sedis</taxon>
        <taxon>Microthyriales</taxon>
        <taxon>Microthyriaceae</taxon>
        <taxon>Microthyrium</taxon>
    </lineage>
</organism>
<sequence length="336" mass="35263">MGRYSSLATLALLFTAITALPQSPPSTNCFRALAPIAEGARQEHGAAAVGTNLYIVAGMRNWKLGTSVEKYDTIANKWSTVAPTEMGMHHPNVASVDGKVYLLGGLTTLPNVTSGLWPSELNVRCYAYDPAKDTWEKLAPLPDPRGSAMIAVHGKKIYLVGGVVGPGKVLDVVSVYDTVSNTWSKLSDKPLPEGRDHGGGAVVGDTFYAVAGRLGSQTSRQNSLYALNLVDPAAKWQTLMNMPSARGGIAVSALGRKIYVFGGEGNPEPNTQGVYSNVESFDTETKSWAVEAPMKVPRHGTPATTVGDRIFIAGGGVAQGGAKGVATVESYGPGPC</sequence>
<protein>
    <submittedName>
        <fullName evidence="4">Galactose oxidase</fullName>
    </submittedName>
</protein>
<dbReference type="Proteomes" id="UP000799302">
    <property type="component" value="Unassembled WGS sequence"/>
</dbReference>
<keyword evidence="3" id="KW-0732">Signal</keyword>
<keyword evidence="5" id="KW-1185">Reference proteome</keyword>
<dbReference type="SMART" id="SM00612">
    <property type="entry name" value="Kelch"/>
    <property type="match status" value="5"/>
</dbReference>
<gene>
    <name evidence="4" type="ORF">BT63DRAFT_429457</name>
</gene>
<keyword evidence="2" id="KW-0677">Repeat</keyword>
<reference evidence="4" key="1">
    <citation type="journal article" date="2020" name="Stud. Mycol.">
        <title>101 Dothideomycetes genomes: a test case for predicting lifestyles and emergence of pathogens.</title>
        <authorList>
            <person name="Haridas S."/>
            <person name="Albert R."/>
            <person name="Binder M."/>
            <person name="Bloem J."/>
            <person name="Labutti K."/>
            <person name="Salamov A."/>
            <person name="Andreopoulos B."/>
            <person name="Baker S."/>
            <person name="Barry K."/>
            <person name="Bills G."/>
            <person name="Bluhm B."/>
            <person name="Cannon C."/>
            <person name="Castanera R."/>
            <person name="Culley D."/>
            <person name="Daum C."/>
            <person name="Ezra D."/>
            <person name="Gonzalez J."/>
            <person name="Henrissat B."/>
            <person name="Kuo A."/>
            <person name="Liang C."/>
            <person name="Lipzen A."/>
            <person name="Lutzoni F."/>
            <person name="Magnuson J."/>
            <person name="Mondo S."/>
            <person name="Nolan M."/>
            <person name="Ohm R."/>
            <person name="Pangilinan J."/>
            <person name="Park H.-J."/>
            <person name="Ramirez L."/>
            <person name="Alfaro M."/>
            <person name="Sun H."/>
            <person name="Tritt A."/>
            <person name="Yoshinaga Y."/>
            <person name="Zwiers L.-H."/>
            <person name="Turgeon B."/>
            <person name="Goodwin S."/>
            <person name="Spatafora J."/>
            <person name="Crous P."/>
            <person name="Grigoriev I."/>
        </authorList>
    </citation>
    <scope>NUCLEOTIDE SEQUENCE</scope>
    <source>
        <strain evidence="4">CBS 115976</strain>
    </source>
</reference>
<accession>A0A6A6TXA2</accession>
<dbReference type="PANTHER" id="PTHR24412:SF489">
    <property type="entry name" value="RING FINGER DOMAIN AND KELCH REPEAT-CONTAINING PROTEIN DDB_G0271372"/>
    <property type="match status" value="1"/>
</dbReference>
<dbReference type="InterPro" id="IPR006652">
    <property type="entry name" value="Kelch_1"/>
</dbReference>
<evidence type="ECO:0000313" key="5">
    <source>
        <dbReference type="Proteomes" id="UP000799302"/>
    </source>
</evidence>
<dbReference type="Gene3D" id="2.120.10.80">
    <property type="entry name" value="Kelch-type beta propeller"/>
    <property type="match status" value="2"/>
</dbReference>
<evidence type="ECO:0000256" key="2">
    <source>
        <dbReference type="ARBA" id="ARBA00022737"/>
    </source>
</evidence>
<dbReference type="OrthoDB" id="45365at2759"/>
<feature type="chain" id="PRO_5025571446" evidence="3">
    <location>
        <begin position="20"/>
        <end position="336"/>
    </location>
</feature>
<evidence type="ECO:0000256" key="1">
    <source>
        <dbReference type="ARBA" id="ARBA00022441"/>
    </source>
</evidence>
<dbReference type="PANTHER" id="PTHR24412">
    <property type="entry name" value="KELCH PROTEIN"/>
    <property type="match status" value="1"/>
</dbReference>
<keyword evidence="1" id="KW-0880">Kelch repeat</keyword>
<dbReference type="Pfam" id="PF01344">
    <property type="entry name" value="Kelch_1"/>
    <property type="match status" value="1"/>
</dbReference>
<dbReference type="SUPFAM" id="SSF117281">
    <property type="entry name" value="Kelch motif"/>
    <property type="match status" value="1"/>
</dbReference>
<dbReference type="Pfam" id="PF24681">
    <property type="entry name" value="Kelch_KLHDC2_KLHL20_DRC7"/>
    <property type="match status" value="1"/>
</dbReference>